<evidence type="ECO:0000256" key="1">
    <source>
        <dbReference type="SAM" id="Phobius"/>
    </source>
</evidence>
<comment type="caution">
    <text evidence="2">The sequence shown here is derived from an EMBL/GenBank/DDBJ whole genome shotgun (WGS) entry which is preliminary data.</text>
</comment>
<keyword evidence="1" id="KW-1133">Transmembrane helix</keyword>
<name>A0A1F6WP12_9BACT</name>
<reference evidence="2 3" key="1">
    <citation type="journal article" date="2016" name="Nat. Commun.">
        <title>Thousands of microbial genomes shed light on interconnected biogeochemical processes in an aquifer system.</title>
        <authorList>
            <person name="Anantharaman K."/>
            <person name="Brown C.T."/>
            <person name="Hug L.A."/>
            <person name="Sharon I."/>
            <person name="Castelle C.J."/>
            <person name="Probst A.J."/>
            <person name="Thomas B.C."/>
            <person name="Singh A."/>
            <person name="Wilkins M.J."/>
            <person name="Karaoz U."/>
            <person name="Brodie E.L."/>
            <person name="Williams K.H."/>
            <person name="Hubbard S.S."/>
            <person name="Banfield J.F."/>
        </authorList>
    </citation>
    <scope>NUCLEOTIDE SEQUENCE [LARGE SCALE GENOMIC DNA]</scope>
</reference>
<dbReference type="Proteomes" id="UP000178184">
    <property type="component" value="Unassembled WGS sequence"/>
</dbReference>
<accession>A0A1F6WP12</accession>
<dbReference type="EMBL" id="MFUO01000025">
    <property type="protein sequence ID" value="OGI83566.1"/>
    <property type="molecule type" value="Genomic_DNA"/>
</dbReference>
<evidence type="ECO:0000313" key="2">
    <source>
        <dbReference type="EMBL" id="OGI83566.1"/>
    </source>
</evidence>
<feature type="transmembrane region" description="Helical" evidence="1">
    <location>
        <begin position="235"/>
        <end position="268"/>
    </location>
</feature>
<organism evidence="2 3">
    <name type="scientific">Candidatus Nomurabacteria bacterium RIFCSPLOWO2_01_FULL_33_17</name>
    <dbReference type="NCBI Taxonomy" id="1801764"/>
    <lineage>
        <taxon>Bacteria</taxon>
        <taxon>Candidatus Nomuraibacteriota</taxon>
    </lineage>
</organism>
<keyword evidence="1" id="KW-0812">Transmembrane</keyword>
<evidence type="ECO:0000313" key="3">
    <source>
        <dbReference type="Proteomes" id="UP000178184"/>
    </source>
</evidence>
<sequence>MNNMYKTHLFRFVFIFALFFIGVVSHAAMLTNAGFTSDEIIVSNSTPESGLTVKLSIPIYNESDGVLSGIVRLYVDDKKISEKSFILKPGEFDGATFPWIAIKGNHDFLFKFEETMIQYPKKPKEIVVLYNREAKISIFTQFKVGEEDKIVSKEDAILKEYEVVGTIDTKTNTESIGIDSYRKDFLYDIEQKVGIIKKDISESVKSNQEYEERLIDLRKSVPGSDGQLLTPLQYLYAWILGAVAYILSNMYIFYGLIALILFILIRFIAHKVRHSHVRTGR</sequence>
<gene>
    <name evidence="2" type="ORF">A2903_02505</name>
</gene>
<dbReference type="AlphaFoldDB" id="A0A1F6WP12"/>
<keyword evidence="1" id="KW-0472">Membrane</keyword>
<proteinExistence type="predicted"/>
<protein>
    <submittedName>
        <fullName evidence="2">Uncharacterized protein</fullName>
    </submittedName>
</protein>
<dbReference type="STRING" id="1801764.A2903_02505"/>